<dbReference type="NCBIfam" id="TIGR03830">
    <property type="entry name" value="CxxCG_CxxCG_HTH"/>
    <property type="match status" value="1"/>
</dbReference>
<dbReference type="InterPro" id="IPR001387">
    <property type="entry name" value="Cro/C1-type_HTH"/>
</dbReference>
<dbReference type="Gene3D" id="1.10.260.40">
    <property type="entry name" value="lambda repressor-like DNA-binding domains"/>
    <property type="match status" value="1"/>
</dbReference>
<dbReference type="Pfam" id="PF15731">
    <property type="entry name" value="MqsA_antitoxin"/>
    <property type="match status" value="1"/>
</dbReference>
<dbReference type="InterPro" id="IPR010982">
    <property type="entry name" value="Lambda_DNA-bd_dom_sf"/>
</dbReference>
<accession>A0A8J6T781</accession>
<gene>
    <name evidence="2" type="ORF">H8E80_05410</name>
</gene>
<dbReference type="InterPro" id="IPR032758">
    <property type="entry name" value="MqsA/HigA-2"/>
</dbReference>
<evidence type="ECO:0000313" key="2">
    <source>
        <dbReference type="EMBL" id="MBC8199467.1"/>
    </source>
</evidence>
<feature type="domain" description="HTH cro/C1-type" evidence="1">
    <location>
        <begin position="75"/>
        <end position="110"/>
    </location>
</feature>
<organism evidence="2 3">
    <name type="scientific">Candidatus Desulfaltia bathyphila</name>
    <dbReference type="NCBI Taxonomy" id="2841697"/>
    <lineage>
        <taxon>Bacteria</taxon>
        <taxon>Pseudomonadati</taxon>
        <taxon>Thermodesulfobacteriota</taxon>
        <taxon>Desulfobacteria</taxon>
        <taxon>Desulfobacterales</taxon>
        <taxon>Desulfobacterales incertae sedis</taxon>
        <taxon>Candidatus Desulfaltia</taxon>
    </lineage>
</organism>
<dbReference type="CDD" id="cd00093">
    <property type="entry name" value="HTH_XRE"/>
    <property type="match status" value="1"/>
</dbReference>
<evidence type="ECO:0000259" key="1">
    <source>
        <dbReference type="PROSITE" id="PS50943"/>
    </source>
</evidence>
<dbReference type="AlphaFoldDB" id="A0A8J6T781"/>
<proteinExistence type="predicted"/>
<dbReference type="EMBL" id="JACNLL010000054">
    <property type="protein sequence ID" value="MBC8199467.1"/>
    <property type="molecule type" value="Genomic_DNA"/>
</dbReference>
<dbReference type="GO" id="GO:0003677">
    <property type="term" value="F:DNA binding"/>
    <property type="evidence" value="ECO:0007669"/>
    <property type="project" value="InterPro"/>
</dbReference>
<dbReference type="PROSITE" id="PS50943">
    <property type="entry name" value="HTH_CROC1"/>
    <property type="match status" value="1"/>
</dbReference>
<dbReference type="Proteomes" id="UP000603545">
    <property type="component" value="Unassembled WGS sequence"/>
</dbReference>
<name>A0A8J6T781_9BACT</name>
<sequence>MGKCYLCGNDIQIIKDKPYKYNECGLDVTLFGIIQYHCQNCNESYASIPNMQKLHRVIGAYICEKRKALLKPEEIKFLRKDLHLKAKDLAQALGVTASTVSRWENGKKEIGEAHDRLLRSIYIMYTSEQSNHFICDGVINLFKELPAKRKKIKQPVTISLNPQEWLSCMGESCLA</sequence>
<protein>
    <submittedName>
        <fullName evidence="2">Type II toxin-antitoxin system MqsA family antitoxin</fullName>
    </submittedName>
</protein>
<dbReference type="SUPFAM" id="SSF47413">
    <property type="entry name" value="lambda repressor-like DNA-binding domains"/>
    <property type="match status" value="1"/>
</dbReference>
<comment type="caution">
    <text evidence="2">The sequence shown here is derived from an EMBL/GenBank/DDBJ whole genome shotgun (WGS) entry which is preliminary data.</text>
</comment>
<dbReference type="InterPro" id="IPR022452">
    <property type="entry name" value="MqsA"/>
</dbReference>
<reference evidence="2 3" key="1">
    <citation type="submission" date="2020-08" db="EMBL/GenBank/DDBJ databases">
        <title>Bridging the membrane lipid divide: bacteria of the FCB group superphylum have the potential to synthesize archaeal ether lipids.</title>
        <authorList>
            <person name="Villanueva L."/>
            <person name="Von Meijenfeldt F.A.B."/>
            <person name="Westbye A.B."/>
            <person name="Yadav S."/>
            <person name="Hopmans E.C."/>
            <person name="Dutilh B.E."/>
            <person name="Sinninghe Damste J.S."/>
        </authorList>
    </citation>
    <scope>NUCLEOTIDE SEQUENCE [LARGE SCALE GENOMIC DNA]</scope>
    <source>
        <strain evidence="2">NIOZ-UU82</strain>
    </source>
</reference>
<evidence type="ECO:0000313" key="3">
    <source>
        <dbReference type="Proteomes" id="UP000603545"/>
    </source>
</evidence>